<gene>
    <name evidence="1" type="ORF">BRAPAZ1V2_A03P69380.2</name>
</gene>
<dbReference type="EMBL" id="LS974619">
    <property type="protein sequence ID" value="CAG7885595.1"/>
    <property type="molecule type" value="Genomic_DNA"/>
</dbReference>
<dbReference type="Gramene" id="A03p69380.2_BraZ1">
    <property type="protein sequence ID" value="A03p69380.2_BraZ1.CDS"/>
    <property type="gene ID" value="A03g69380.2_BraZ1"/>
</dbReference>
<organism evidence="1 2">
    <name type="scientific">Brassica campestris</name>
    <name type="common">Field mustard</name>
    <dbReference type="NCBI Taxonomy" id="3711"/>
    <lineage>
        <taxon>Eukaryota</taxon>
        <taxon>Viridiplantae</taxon>
        <taxon>Streptophyta</taxon>
        <taxon>Embryophyta</taxon>
        <taxon>Tracheophyta</taxon>
        <taxon>Spermatophyta</taxon>
        <taxon>Magnoliopsida</taxon>
        <taxon>eudicotyledons</taxon>
        <taxon>Gunneridae</taxon>
        <taxon>Pentapetalae</taxon>
        <taxon>rosids</taxon>
        <taxon>malvids</taxon>
        <taxon>Brassicales</taxon>
        <taxon>Brassicaceae</taxon>
        <taxon>Brassiceae</taxon>
        <taxon>Brassica</taxon>
    </lineage>
</organism>
<evidence type="ECO:0000313" key="2">
    <source>
        <dbReference type="Proteomes" id="UP000694005"/>
    </source>
</evidence>
<accession>A0A8D9LT52</accession>
<dbReference type="AlphaFoldDB" id="A0A8D9LT52"/>
<name>A0A8D9LT52_BRACM</name>
<dbReference type="Proteomes" id="UP000694005">
    <property type="component" value="Chromosome A03"/>
</dbReference>
<sequence length="172" mass="19330">DNSTHEYSDFDGGDILGTEVPKTQENEVMYCINLNDDPRPSNEFSHNTIGVNIGRYQQMDEQKLKFLEAMISVSRNNEDIPKELVWNTTKCAQWMGNTAKCSIVEHTTKYTTVGHITDFSTVVHTVKCTIIGGTANYTKMGNTFECLTMGHTTKRLAVGYTIKYSTMGHTTK</sequence>
<reference evidence="1 2" key="1">
    <citation type="submission" date="2021-07" db="EMBL/GenBank/DDBJ databases">
        <authorList>
            <consortium name="Genoscope - CEA"/>
            <person name="William W."/>
        </authorList>
    </citation>
    <scope>NUCLEOTIDE SEQUENCE [LARGE SCALE GENOMIC DNA]</scope>
</reference>
<proteinExistence type="predicted"/>
<evidence type="ECO:0000313" key="1">
    <source>
        <dbReference type="EMBL" id="CAG7885595.1"/>
    </source>
</evidence>
<protein>
    <submittedName>
        <fullName evidence="1">Uncharacterized protein</fullName>
    </submittedName>
</protein>
<feature type="non-terminal residue" evidence="1">
    <location>
        <position position="172"/>
    </location>
</feature>